<feature type="transmembrane region" description="Helical" evidence="3">
    <location>
        <begin position="136"/>
        <end position="156"/>
    </location>
</feature>
<reference evidence="6" key="1">
    <citation type="submission" date="2020-07" db="EMBL/GenBank/DDBJ databases">
        <authorList>
            <person name="Partida-Martinez L."/>
            <person name="Huntemann M."/>
            <person name="Clum A."/>
            <person name="Wang J."/>
            <person name="Palaniappan K."/>
            <person name="Ritter S."/>
            <person name="Chen I.-M."/>
            <person name="Stamatis D."/>
            <person name="Reddy T."/>
            <person name="O'Malley R."/>
            <person name="Daum C."/>
            <person name="Shapiro N."/>
            <person name="Ivanova N."/>
            <person name="Kyrpides N."/>
            <person name="Woyke T."/>
        </authorList>
    </citation>
    <scope>NUCLEOTIDE SEQUENCE [LARGE SCALE GENOMIC DNA]</scope>
    <source>
        <strain evidence="6">AT2.8</strain>
    </source>
</reference>
<evidence type="ECO:0000259" key="4">
    <source>
        <dbReference type="Pfam" id="PF01757"/>
    </source>
</evidence>
<dbReference type="GO" id="GO:0009103">
    <property type="term" value="P:lipopolysaccharide biosynthetic process"/>
    <property type="evidence" value="ECO:0007669"/>
    <property type="project" value="TreeGrafter"/>
</dbReference>
<dbReference type="GO" id="GO:0016020">
    <property type="term" value="C:membrane"/>
    <property type="evidence" value="ECO:0007669"/>
    <property type="project" value="TreeGrafter"/>
</dbReference>
<feature type="transmembrane region" description="Helical" evidence="3">
    <location>
        <begin position="320"/>
        <end position="341"/>
    </location>
</feature>
<sequence length="370" mass="43942">MLKPLTSFRFFAALAVFFSHLSYFKEYNYLEWLYVHIFYEGSMGVSFFFILSGFILTYNYHDKFNPLNKYNTSKFLISRFARIYPVHILTFILSLPLLYKAFLESTLITLAKAIPNLMLLHSFFPIREVYFSFNGVSWSLSNEIFFYLCMPIIIYFYNKFNLNGLKPLIYIVILLLVATTFAIGFSDSLIKGWLLYIFPLFRMIEFIIGTLIAILFIKQPINWNKYQKYFTLFEISSLLSLLIGMYINNFVPTTFHYGLYYIPFMSLIIYIFAYQMGRISKLISNRLFIYLGEISFSFYMLHQLVIRYSSYIPGIKSSPIILAIFSFIISLFGSVIIYSLYEVPLRNKIKNWYYVIFPKKRIIEHRKVAR</sequence>
<feature type="domain" description="Acyltransferase 3" evidence="4">
    <location>
        <begin position="8"/>
        <end position="338"/>
    </location>
</feature>
<dbReference type="Pfam" id="PF01757">
    <property type="entry name" value="Acyl_transf_3"/>
    <property type="match status" value="1"/>
</dbReference>
<feature type="transmembrane region" description="Helical" evidence="3">
    <location>
        <begin position="80"/>
        <end position="99"/>
    </location>
</feature>
<dbReference type="EMBL" id="JACCBX010000001">
    <property type="protein sequence ID" value="NYE03866.1"/>
    <property type="molecule type" value="Genomic_DNA"/>
</dbReference>
<feature type="transmembrane region" description="Helical" evidence="3">
    <location>
        <begin position="287"/>
        <end position="308"/>
    </location>
</feature>
<comment type="caution">
    <text evidence="5">The sequence shown here is derived from an EMBL/GenBank/DDBJ whole genome shotgun (WGS) entry which is preliminary data.</text>
</comment>
<keyword evidence="3" id="KW-0812">Transmembrane</keyword>
<evidence type="ECO:0000256" key="1">
    <source>
        <dbReference type="ARBA" id="ARBA00004370"/>
    </source>
</evidence>
<name>A0A852T7Q4_9BACI</name>
<reference evidence="6" key="2">
    <citation type="submission" date="2020-08" db="EMBL/GenBank/DDBJ databases">
        <title>The Agave Microbiome: Exploring the role of microbial communities in plant adaptations to desert environments.</title>
        <authorList>
            <person name="Partida-Martinez L.P."/>
        </authorList>
    </citation>
    <scope>NUCLEOTIDE SEQUENCE [LARGE SCALE GENOMIC DNA]</scope>
    <source>
        <strain evidence="6">AT2.8</strain>
    </source>
</reference>
<evidence type="ECO:0000256" key="3">
    <source>
        <dbReference type="SAM" id="Phobius"/>
    </source>
</evidence>
<feature type="transmembrane region" description="Helical" evidence="3">
    <location>
        <begin position="6"/>
        <end position="24"/>
    </location>
</feature>
<dbReference type="GO" id="GO:0016747">
    <property type="term" value="F:acyltransferase activity, transferring groups other than amino-acyl groups"/>
    <property type="evidence" value="ECO:0007669"/>
    <property type="project" value="InterPro"/>
</dbReference>
<dbReference type="InterPro" id="IPR050879">
    <property type="entry name" value="Acyltransferase_3"/>
</dbReference>
<accession>A0A852T7Q4</accession>
<dbReference type="PANTHER" id="PTHR23028">
    <property type="entry name" value="ACETYLTRANSFERASE"/>
    <property type="match status" value="1"/>
</dbReference>
<keyword evidence="3" id="KW-0472">Membrane</keyword>
<comment type="subcellular location">
    <subcellularLocation>
        <location evidence="1">Membrane</location>
    </subcellularLocation>
</comment>
<feature type="transmembrane region" description="Helical" evidence="3">
    <location>
        <begin position="229"/>
        <end position="247"/>
    </location>
</feature>
<feature type="transmembrane region" description="Helical" evidence="3">
    <location>
        <begin position="192"/>
        <end position="217"/>
    </location>
</feature>
<evidence type="ECO:0000313" key="5">
    <source>
        <dbReference type="EMBL" id="NYE03866.1"/>
    </source>
</evidence>
<organism evidence="5 6">
    <name type="scientific">Neobacillus niacini</name>
    <dbReference type="NCBI Taxonomy" id="86668"/>
    <lineage>
        <taxon>Bacteria</taxon>
        <taxon>Bacillati</taxon>
        <taxon>Bacillota</taxon>
        <taxon>Bacilli</taxon>
        <taxon>Bacillales</taxon>
        <taxon>Bacillaceae</taxon>
        <taxon>Neobacillus</taxon>
    </lineage>
</organism>
<dbReference type="PANTHER" id="PTHR23028:SF53">
    <property type="entry name" value="ACYL_TRANSF_3 DOMAIN-CONTAINING PROTEIN"/>
    <property type="match status" value="1"/>
</dbReference>
<protein>
    <submittedName>
        <fullName evidence="5">Peptidoglycan/LPS O-acetylase OafA/YrhL</fullName>
    </submittedName>
</protein>
<feature type="transmembrane region" description="Helical" evidence="3">
    <location>
        <begin position="36"/>
        <end position="60"/>
    </location>
</feature>
<evidence type="ECO:0000313" key="6">
    <source>
        <dbReference type="Proteomes" id="UP000548423"/>
    </source>
</evidence>
<feature type="transmembrane region" description="Helical" evidence="3">
    <location>
        <begin position="168"/>
        <end position="186"/>
    </location>
</feature>
<keyword evidence="3" id="KW-1133">Transmembrane helix</keyword>
<dbReference type="AlphaFoldDB" id="A0A852T7Q4"/>
<dbReference type="InterPro" id="IPR002656">
    <property type="entry name" value="Acyl_transf_3_dom"/>
</dbReference>
<gene>
    <name evidence="5" type="ORF">F4694_000585</name>
</gene>
<comment type="similarity">
    <text evidence="2">Belongs to the acyltransferase 3 family.</text>
</comment>
<dbReference type="Proteomes" id="UP000548423">
    <property type="component" value="Unassembled WGS sequence"/>
</dbReference>
<feature type="transmembrane region" description="Helical" evidence="3">
    <location>
        <begin position="259"/>
        <end position="275"/>
    </location>
</feature>
<proteinExistence type="inferred from homology"/>
<evidence type="ECO:0000256" key="2">
    <source>
        <dbReference type="ARBA" id="ARBA00007400"/>
    </source>
</evidence>